<sequence length="79" mass="9056">MVGRRRVKMVVSCRGHRRRPEVEATKNLEMVFPGPEGGSLVSSAWMAFLVRRVSWAWMILVCPEPSVWMAILVRRESSV</sequence>
<protein>
    <submittedName>
        <fullName evidence="1">Uncharacterized protein</fullName>
    </submittedName>
</protein>
<accession>A0A0A9DCH9</accession>
<reference evidence="1" key="2">
    <citation type="journal article" date="2015" name="Data Brief">
        <title>Shoot transcriptome of the giant reed, Arundo donax.</title>
        <authorList>
            <person name="Barrero R.A."/>
            <person name="Guerrero F.D."/>
            <person name="Moolhuijzen P."/>
            <person name="Goolsby J.A."/>
            <person name="Tidwell J."/>
            <person name="Bellgard S.E."/>
            <person name="Bellgard M.I."/>
        </authorList>
    </citation>
    <scope>NUCLEOTIDE SEQUENCE</scope>
    <source>
        <tissue evidence="1">Shoot tissue taken approximately 20 cm above the soil surface</tissue>
    </source>
</reference>
<name>A0A0A9DCH9_ARUDO</name>
<dbReference type="AlphaFoldDB" id="A0A0A9DCH9"/>
<reference evidence="1" key="1">
    <citation type="submission" date="2014-09" db="EMBL/GenBank/DDBJ databases">
        <authorList>
            <person name="Magalhaes I.L.F."/>
            <person name="Oliveira U."/>
            <person name="Santos F.R."/>
            <person name="Vidigal T.H.D.A."/>
            <person name="Brescovit A.D."/>
            <person name="Santos A.J."/>
        </authorList>
    </citation>
    <scope>NUCLEOTIDE SEQUENCE</scope>
    <source>
        <tissue evidence="1">Shoot tissue taken approximately 20 cm above the soil surface</tissue>
    </source>
</reference>
<organism evidence="1">
    <name type="scientific">Arundo donax</name>
    <name type="common">Giant reed</name>
    <name type="synonym">Donax arundinaceus</name>
    <dbReference type="NCBI Taxonomy" id="35708"/>
    <lineage>
        <taxon>Eukaryota</taxon>
        <taxon>Viridiplantae</taxon>
        <taxon>Streptophyta</taxon>
        <taxon>Embryophyta</taxon>
        <taxon>Tracheophyta</taxon>
        <taxon>Spermatophyta</taxon>
        <taxon>Magnoliopsida</taxon>
        <taxon>Liliopsida</taxon>
        <taxon>Poales</taxon>
        <taxon>Poaceae</taxon>
        <taxon>PACMAD clade</taxon>
        <taxon>Arundinoideae</taxon>
        <taxon>Arundineae</taxon>
        <taxon>Arundo</taxon>
    </lineage>
</organism>
<dbReference type="EMBL" id="GBRH01216443">
    <property type="protein sequence ID" value="JAD81452.1"/>
    <property type="molecule type" value="Transcribed_RNA"/>
</dbReference>
<evidence type="ECO:0000313" key="1">
    <source>
        <dbReference type="EMBL" id="JAD81452.1"/>
    </source>
</evidence>
<proteinExistence type="predicted"/>